<comment type="caution">
    <text evidence="2">The sequence shown here is derived from an EMBL/GenBank/DDBJ whole genome shotgun (WGS) entry which is preliminary data.</text>
</comment>
<evidence type="ECO:0000313" key="2">
    <source>
        <dbReference type="EMBL" id="KAK7361203.1"/>
    </source>
</evidence>
<organism evidence="2 3">
    <name type="scientific">Canavalia gladiata</name>
    <name type="common">Sword bean</name>
    <name type="synonym">Dolichos gladiatus</name>
    <dbReference type="NCBI Taxonomy" id="3824"/>
    <lineage>
        <taxon>Eukaryota</taxon>
        <taxon>Viridiplantae</taxon>
        <taxon>Streptophyta</taxon>
        <taxon>Embryophyta</taxon>
        <taxon>Tracheophyta</taxon>
        <taxon>Spermatophyta</taxon>
        <taxon>Magnoliopsida</taxon>
        <taxon>eudicotyledons</taxon>
        <taxon>Gunneridae</taxon>
        <taxon>Pentapetalae</taxon>
        <taxon>rosids</taxon>
        <taxon>fabids</taxon>
        <taxon>Fabales</taxon>
        <taxon>Fabaceae</taxon>
        <taxon>Papilionoideae</taxon>
        <taxon>50 kb inversion clade</taxon>
        <taxon>NPAAA clade</taxon>
        <taxon>indigoferoid/millettioid clade</taxon>
        <taxon>Phaseoleae</taxon>
        <taxon>Canavalia</taxon>
    </lineage>
</organism>
<evidence type="ECO:0000256" key="1">
    <source>
        <dbReference type="SAM" id="MobiDB-lite"/>
    </source>
</evidence>
<accession>A0AAN9RC19</accession>
<feature type="compositionally biased region" description="Polar residues" evidence="1">
    <location>
        <begin position="62"/>
        <end position="73"/>
    </location>
</feature>
<dbReference type="EMBL" id="JAYMYQ010000001">
    <property type="protein sequence ID" value="KAK7361203.1"/>
    <property type="molecule type" value="Genomic_DNA"/>
</dbReference>
<gene>
    <name evidence="2" type="ORF">VNO77_03250</name>
</gene>
<protein>
    <submittedName>
        <fullName evidence="2">Uncharacterized protein</fullName>
    </submittedName>
</protein>
<dbReference type="AlphaFoldDB" id="A0AAN9RC19"/>
<evidence type="ECO:0000313" key="3">
    <source>
        <dbReference type="Proteomes" id="UP001367508"/>
    </source>
</evidence>
<feature type="region of interest" description="Disordered" evidence="1">
    <location>
        <begin position="47"/>
        <end position="90"/>
    </location>
</feature>
<dbReference type="Proteomes" id="UP001367508">
    <property type="component" value="Unassembled WGS sequence"/>
</dbReference>
<sequence>MREGASAEEKRVLVQERDFLTTFGERFEFLRHRTSIHSYCACESVRESGADRPEGGSGGPGSCQSYGGSTNRPSYRCVSRGVSTPTRMEDRTRELRRNSREVDSIADVRAASGGVHGSFARDRPELVEYASTRWPETSLSVHKNLGRITPFQLPPPLLCERRRLSHQSHAIALLRRSCDAAPPTKYLDSDETPPTPESCWTGRTPPRRARSAEPCPASFSRPWYVPPCRIRR</sequence>
<keyword evidence="3" id="KW-1185">Reference proteome</keyword>
<name>A0AAN9RC19_CANGL</name>
<reference evidence="2 3" key="1">
    <citation type="submission" date="2024-01" db="EMBL/GenBank/DDBJ databases">
        <title>The genomes of 5 underutilized Papilionoideae crops provide insights into root nodulation and disease resistanc.</title>
        <authorList>
            <person name="Jiang F."/>
        </authorList>
    </citation>
    <scope>NUCLEOTIDE SEQUENCE [LARGE SCALE GENOMIC DNA]</scope>
    <source>
        <strain evidence="2">LVBAO_FW01</strain>
        <tissue evidence="2">Leaves</tissue>
    </source>
</reference>
<feature type="region of interest" description="Disordered" evidence="1">
    <location>
        <begin position="182"/>
        <end position="216"/>
    </location>
</feature>
<proteinExistence type="predicted"/>